<comment type="caution">
    <text evidence="5">The sequence shown here is derived from an EMBL/GenBank/DDBJ whole genome shotgun (WGS) entry which is preliminary data.</text>
</comment>
<name>A0ABP9NUW9_9BACT</name>
<evidence type="ECO:0000256" key="1">
    <source>
        <dbReference type="ARBA" id="ARBA00038473"/>
    </source>
</evidence>
<dbReference type="InterPro" id="IPR021860">
    <property type="entry name" value="Peptidase_S12_Pab87-rel_C"/>
</dbReference>
<keyword evidence="2" id="KW-0732">Signal</keyword>
<evidence type="ECO:0000256" key="2">
    <source>
        <dbReference type="SAM" id="SignalP"/>
    </source>
</evidence>
<dbReference type="Gene3D" id="3.40.710.10">
    <property type="entry name" value="DD-peptidase/beta-lactamase superfamily"/>
    <property type="match status" value="1"/>
</dbReference>
<sequence>MKLLKVLSLFSATLMAAERPLAESASEAAKKLKAGGIATAESLNGKVAFAGFASPAENSKDYHEKVLFEIGSITKVFTGLLLAQAVVEGKVTMETPVSKLLDSRLKFEDPRIAAITLKQLSTHTSGLPRLPGNHAAGVKDGDPYAGYDEKLMLDFLTRTKLEGEGPYPCSYSNLGVGLLGHLLGKVYGTSWEKAVVNKICQPLGLQDTRMTITSNLLPLADPHEDDKPAKSWHFDAVAGAGALRSTTTDLVKFGQAMAKPESSPLAKAFALAMQSHAEVPGDGHIGLGPFISKSDGHLSYNHDGGTGGYRSSLQVIPATNTVRVVLINNTELDGGAVIAGPRVEVPRVMPQEIMLEGETLKEYPGVYALSPDARFTILLREGQLWARLTGQAFLPMFAREKDRFFLKVVNAEIHFTRTEGKITSLTLLQNGRDQSATRTDQAEPAIILHKADDLKPYVGTYSLFGMKDLFISLRGSTLYAQLTGQGAVPIFDMGKDRFEYDVVVASLTFNRNDQGDIIGLILLQNGFPVPGARKDK</sequence>
<evidence type="ECO:0000259" key="3">
    <source>
        <dbReference type="Pfam" id="PF00144"/>
    </source>
</evidence>
<feature type="domain" description="Peptidase S12 Pab87-related C-terminal" evidence="4">
    <location>
        <begin position="358"/>
        <end position="428"/>
    </location>
</feature>
<reference evidence="6" key="1">
    <citation type="journal article" date="2019" name="Int. J. Syst. Evol. Microbiol.">
        <title>The Global Catalogue of Microorganisms (GCM) 10K type strain sequencing project: providing services to taxonomists for standard genome sequencing and annotation.</title>
        <authorList>
            <consortium name="The Broad Institute Genomics Platform"/>
            <consortium name="The Broad Institute Genome Sequencing Center for Infectious Disease"/>
            <person name="Wu L."/>
            <person name="Ma J."/>
        </authorList>
    </citation>
    <scope>NUCLEOTIDE SEQUENCE [LARGE SCALE GENOMIC DNA]</scope>
    <source>
        <strain evidence="6">JCM 18053</strain>
    </source>
</reference>
<dbReference type="SUPFAM" id="SSF56601">
    <property type="entry name" value="beta-lactamase/transpeptidase-like"/>
    <property type="match status" value="1"/>
</dbReference>
<feature type="signal peptide" evidence="2">
    <location>
        <begin position="1"/>
        <end position="16"/>
    </location>
</feature>
<evidence type="ECO:0000259" key="4">
    <source>
        <dbReference type="Pfam" id="PF11954"/>
    </source>
</evidence>
<dbReference type="InterPro" id="IPR001466">
    <property type="entry name" value="Beta-lactam-related"/>
</dbReference>
<dbReference type="Proteomes" id="UP001499852">
    <property type="component" value="Unassembled WGS sequence"/>
</dbReference>
<keyword evidence="6" id="KW-1185">Reference proteome</keyword>
<dbReference type="Pfam" id="PF00144">
    <property type="entry name" value="Beta-lactamase"/>
    <property type="match status" value="1"/>
</dbReference>
<dbReference type="PANTHER" id="PTHR22935">
    <property type="entry name" value="PENICILLIN-BINDING PROTEIN"/>
    <property type="match status" value="1"/>
</dbReference>
<evidence type="ECO:0000313" key="5">
    <source>
        <dbReference type="EMBL" id="GAA5132313.1"/>
    </source>
</evidence>
<dbReference type="PANTHER" id="PTHR22935:SF95">
    <property type="entry name" value="BETA-LACTAMASE-LIKE 1-RELATED"/>
    <property type="match status" value="1"/>
</dbReference>
<dbReference type="InterPro" id="IPR051478">
    <property type="entry name" value="Beta-lactamase-like_AB/R"/>
</dbReference>
<dbReference type="GO" id="GO:0016787">
    <property type="term" value="F:hydrolase activity"/>
    <property type="evidence" value="ECO:0007669"/>
    <property type="project" value="UniProtKB-KW"/>
</dbReference>
<protein>
    <submittedName>
        <fullName evidence="5">Serine hydrolase</fullName>
    </submittedName>
</protein>
<evidence type="ECO:0000313" key="6">
    <source>
        <dbReference type="Proteomes" id="UP001499852"/>
    </source>
</evidence>
<feature type="domain" description="Beta-lactamase-related" evidence="3">
    <location>
        <begin position="30"/>
        <end position="332"/>
    </location>
</feature>
<dbReference type="EMBL" id="BAABIA010000001">
    <property type="protein sequence ID" value="GAA5132313.1"/>
    <property type="molecule type" value="Genomic_DNA"/>
</dbReference>
<accession>A0ABP9NUW9</accession>
<dbReference type="InterPro" id="IPR012338">
    <property type="entry name" value="Beta-lactam/transpept-like"/>
</dbReference>
<comment type="similarity">
    <text evidence="1">Belongs to the beta-lactamase family.</text>
</comment>
<keyword evidence="5" id="KW-0378">Hydrolase</keyword>
<organism evidence="5 6">
    <name type="scientific">Prosthecobacter algae</name>
    <dbReference type="NCBI Taxonomy" id="1144682"/>
    <lineage>
        <taxon>Bacteria</taxon>
        <taxon>Pseudomonadati</taxon>
        <taxon>Verrucomicrobiota</taxon>
        <taxon>Verrucomicrobiia</taxon>
        <taxon>Verrucomicrobiales</taxon>
        <taxon>Verrucomicrobiaceae</taxon>
        <taxon>Prosthecobacter</taxon>
    </lineage>
</organism>
<feature type="chain" id="PRO_5045353364" evidence="2">
    <location>
        <begin position="17"/>
        <end position="536"/>
    </location>
</feature>
<dbReference type="Pfam" id="PF11954">
    <property type="entry name" value="DUF3471"/>
    <property type="match status" value="1"/>
</dbReference>
<dbReference type="RefSeq" id="WP_345734338.1">
    <property type="nucleotide sequence ID" value="NZ_BAABIA010000001.1"/>
</dbReference>
<proteinExistence type="inferred from homology"/>
<gene>
    <name evidence="5" type="ORF">GCM10023213_00250</name>
</gene>